<name>A0A1H4WWP6_9PSED</name>
<protein>
    <submittedName>
        <fullName evidence="1">Uncharacterized protein</fullName>
    </submittedName>
</protein>
<evidence type="ECO:0000313" key="2">
    <source>
        <dbReference type="Proteomes" id="UP000198982"/>
    </source>
</evidence>
<sequence length="73" mass="8474">MMRADLQELLVLSVMFPTWSWRQTAARRVIVATEGSVIRLYWMPALLCLDELRCQLFVQQLNAVGVCRSFGER</sequence>
<reference evidence="2" key="1">
    <citation type="submission" date="2016-10" db="EMBL/GenBank/DDBJ databases">
        <authorList>
            <person name="Varghese N."/>
            <person name="Submissions S."/>
        </authorList>
    </citation>
    <scope>NUCLEOTIDE SEQUENCE [LARGE SCALE GENOMIC DNA]</scope>
    <source>
        <strain evidence="2">DSM 9751</strain>
    </source>
</reference>
<dbReference type="AlphaFoldDB" id="A0A1H4WWP6"/>
<evidence type="ECO:0000313" key="1">
    <source>
        <dbReference type="EMBL" id="SEC97041.1"/>
    </source>
</evidence>
<dbReference type="EMBL" id="FNTJ01000002">
    <property type="protein sequence ID" value="SEC97041.1"/>
    <property type="molecule type" value="Genomic_DNA"/>
</dbReference>
<organism evidence="1 2">
    <name type="scientific">Pseudomonas saponiphila</name>
    <dbReference type="NCBI Taxonomy" id="556534"/>
    <lineage>
        <taxon>Bacteria</taxon>
        <taxon>Pseudomonadati</taxon>
        <taxon>Pseudomonadota</taxon>
        <taxon>Gammaproteobacteria</taxon>
        <taxon>Pseudomonadales</taxon>
        <taxon>Pseudomonadaceae</taxon>
        <taxon>Pseudomonas</taxon>
    </lineage>
</organism>
<proteinExistence type="predicted"/>
<gene>
    <name evidence="1" type="ORF">SAMN05216178_5619</name>
</gene>
<keyword evidence="2" id="KW-1185">Reference proteome</keyword>
<accession>A0A1H4WWP6</accession>
<dbReference type="RefSeq" id="WP_092319522.1">
    <property type="nucleotide sequence ID" value="NZ_FNTJ01000002.1"/>
</dbReference>
<dbReference type="Proteomes" id="UP000198982">
    <property type="component" value="Unassembled WGS sequence"/>
</dbReference>